<name>G9ZQ36_9LACO</name>
<accession>G9ZQ36</accession>
<dbReference type="RefSeq" id="WP_008213270.1">
    <property type="nucleotide sequence ID" value="NZ_JH414988.1"/>
</dbReference>
<dbReference type="eggNOG" id="ENOG50309ZF">
    <property type="taxonomic scope" value="Bacteria"/>
</dbReference>
<dbReference type="Proteomes" id="UP000004625">
    <property type="component" value="Unassembled WGS sequence"/>
</dbReference>
<evidence type="ECO:0000313" key="2">
    <source>
        <dbReference type="Proteomes" id="UP000004625"/>
    </source>
</evidence>
<dbReference type="HOGENOM" id="CLU_1080920_0_0_9"/>
<proteinExistence type="predicted"/>
<evidence type="ECO:0000313" key="1">
    <source>
        <dbReference type="EMBL" id="EHL97861.1"/>
    </source>
</evidence>
<dbReference type="EMBL" id="AGEY01000102">
    <property type="protein sequence ID" value="EHL97861.1"/>
    <property type="molecule type" value="Genomic_DNA"/>
</dbReference>
<keyword evidence="2" id="KW-1185">Reference proteome</keyword>
<dbReference type="PATRIC" id="fig|797515.3.peg.1696"/>
<gene>
    <name evidence="1" type="ORF">HMPREF9103_01841</name>
</gene>
<dbReference type="STRING" id="797515.HMPREF9103_01841"/>
<reference evidence="1 2" key="1">
    <citation type="submission" date="2011-09" db="EMBL/GenBank/DDBJ databases">
        <authorList>
            <person name="Weinstock G."/>
            <person name="Sodergren E."/>
            <person name="Clifton S."/>
            <person name="Fulton L."/>
            <person name="Fulton B."/>
            <person name="Courtney L."/>
            <person name="Fronick C."/>
            <person name="Harrison M."/>
            <person name="Strong C."/>
            <person name="Farmer C."/>
            <person name="Delahaunty K."/>
            <person name="Markovic C."/>
            <person name="Hall O."/>
            <person name="Minx P."/>
            <person name="Tomlinson C."/>
            <person name="Mitreva M."/>
            <person name="Hou S."/>
            <person name="Chen J."/>
            <person name="Wollam A."/>
            <person name="Pepin K.H."/>
            <person name="Johnson M."/>
            <person name="Bhonagiri V."/>
            <person name="Zhang X."/>
            <person name="Suruliraj S."/>
            <person name="Warren W."/>
            <person name="Chinwalla A."/>
            <person name="Mardis E.R."/>
            <person name="Wilson R.K."/>
        </authorList>
    </citation>
    <scope>NUCLEOTIDE SEQUENCE [LARGE SCALE GENOMIC DNA]</scope>
    <source>
        <strain evidence="1 2">F0439</strain>
    </source>
</reference>
<organism evidence="1 2">
    <name type="scientific">Lentilactobacillus parafarraginis F0439</name>
    <dbReference type="NCBI Taxonomy" id="797515"/>
    <lineage>
        <taxon>Bacteria</taxon>
        <taxon>Bacillati</taxon>
        <taxon>Bacillota</taxon>
        <taxon>Bacilli</taxon>
        <taxon>Lactobacillales</taxon>
        <taxon>Lactobacillaceae</taxon>
        <taxon>Lentilactobacillus</taxon>
    </lineage>
</organism>
<protein>
    <submittedName>
        <fullName evidence="1">Uncharacterized protein</fullName>
    </submittedName>
</protein>
<sequence>MTSNSLIIKFVDKRHLHQFLHVGELHFGSTQQYREIEEVHGNTGIGDVHEGDYHPDLNITGPNKVDIKLPSQLHFHRPANIFCTTQIRPLVDTTSQINLDVIEGMYKSLVADTDYPKQIIIFNDYNVIHDKILKKLNELISNSGSEYLNGPVTYSNSTAVEAENLAKKYRPELSPKLGATYTINLVKNKKYQVEREYRYVIIPSVGLQKTLERHSNNICIGSIEDQAILINSLDELERSIRFSVE</sequence>
<comment type="caution">
    <text evidence="1">The sequence shown here is derived from an EMBL/GenBank/DDBJ whole genome shotgun (WGS) entry which is preliminary data.</text>
</comment>
<dbReference type="AlphaFoldDB" id="G9ZQ36"/>